<keyword evidence="2" id="KW-1185">Reference proteome</keyword>
<dbReference type="EMBL" id="JAUZMY010000016">
    <property type="protein sequence ID" value="MEE2038929.1"/>
    <property type="molecule type" value="Genomic_DNA"/>
</dbReference>
<reference evidence="1 2" key="1">
    <citation type="submission" date="2023-08" db="EMBL/GenBank/DDBJ databases">
        <authorList>
            <person name="Girao M."/>
            <person name="Carvalho M.F."/>
        </authorList>
    </citation>
    <scope>NUCLEOTIDE SEQUENCE [LARGE SCALE GENOMIC DNA]</scope>
    <source>
        <strain evidence="1 2">CT-R113</strain>
    </source>
</reference>
<dbReference type="RefSeq" id="WP_330092702.1">
    <property type="nucleotide sequence ID" value="NZ_JAUZMY010000016.1"/>
</dbReference>
<organism evidence="1 2">
    <name type="scientific">Nocardiopsis codii</name>
    <dbReference type="NCBI Taxonomy" id="3065942"/>
    <lineage>
        <taxon>Bacteria</taxon>
        <taxon>Bacillati</taxon>
        <taxon>Actinomycetota</taxon>
        <taxon>Actinomycetes</taxon>
        <taxon>Streptosporangiales</taxon>
        <taxon>Nocardiopsidaceae</taxon>
        <taxon>Nocardiopsis</taxon>
    </lineage>
</organism>
<protein>
    <recommendedName>
        <fullName evidence="3">Pilus assembly protein</fullName>
    </recommendedName>
</protein>
<evidence type="ECO:0000313" key="1">
    <source>
        <dbReference type="EMBL" id="MEE2038929.1"/>
    </source>
</evidence>
<proteinExistence type="predicted"/>
<dbReference type="Proteomes" id="UP001356095">
    <property type="component" value="Unassembled WGS sequence"/>
</dbReference>
<sequence>MFILPITFVMVLAVVQVGLWAHAQHRAQAIASQTLAAARAFDGTTAGANERAEQAQEQLGGGVLRTMEVDIDRSAYLARVRVTGKAVSLLPGMGVPVASEMFGPVERLVP</sequence>
<evidence type="ECO:0008006" key="3">
    <source>
        <dbReference type="Google" id="ProtNLM"/>
    </source>
</evidence>
<evidence type="ECO:0000313" key="2">
    <source>
        <dbReference type="Proteomes" id="UP001356095"/>
    </source>
</evidence>
<comment type="caution">
    <text evidence="1">The sequence shown here is derived from an EMBL/GenBank/DDBJ whole genome shotgun (WGS) entry which is preliminary data.</text>
</comment>
<gene>
    <name evidence="1" type="ORF">Q8791_17055</name>
</gene>
<name>A0ABU7K9L6_9ACTN</name>
<accession>A0ABU7K9L6</accession>